<dbReference type="InterPro" id="IPR036412">
    <property type="entry name" value="HAD-like_sf"/>
</dbReference>
<feature type="transmembrane region" description="Helical" evidence="7">
    <location>
        <begin position="114"/>
        <end position="135"/>
    </location>
</feature>
<evidence type="ECO:0000256" key="3">
    <source>
        <dbReference type="ARBA" id="ARBA00022741"/>
    </source>
</evidence>
<dbReference type="Proteomes" id="UP000000768">
    <property type="component" value="Chromosome 1"/>
</dbReference>
<feature type="transmembrane region" description="Helical" evidence="7">
    <location>
        <begin position="721"/>
        <end position="739"/>
    </location>
</feature>
<dbReference type="Gene3D" id="2.70.150.10">
    <property type="entry name" value="Calcium-transporting ATPase, cytoplasmic transduction domain A"/>
    <property type="match status" value="1"/>
</dbReference>
<feature type="transmembrane region" description="Helical" evidence="7">
    <location>
        <begin position="88"/>
        <end position="108"/>
    </location>
</feature>
<feature type="transmembrane region" description="Helical" evidence="7">
    <location>
        <begin position="826"/>
        <end position="847"/>
    </location>
</feature>
<keyword evidence="3" id="KW-0547">Nucleotide-binding</keyword>
<dbReference type="Pfam" id="PF00122">
    <property type="entry name" value="E1-E2_ATPase"/>
    <property type="match status" value="1"/>
</dbReference>
<dbReference type="InterPro" id="IPR001757">
    <property type="entry name" value="P_typ_ATPase"/>
</dbReference>
<evidence type="ECO:0000259" key="8">
    <source>
        <dbReference type="Pfam" id="PF00122"/>
    </source>
</evidence>
<dbReference type="InParanoid" id="A0A1B6QR62"/>
<dbReference type="Gene3D" id="1.20.1110.10">
    <property type="entry name" value="Calcium-transporting ATPase, transmembrane domain"/>
    <property type="match status" value="1"/>
</dbReference>
<evidence type="ECO:0000313" key="10">
    <source>
        <dbReference type="EMBL" id="KXG40399.1"/>
    </source>
</evidence>
<dbReference type="GO" id="GO:1902600">
    <property type="term" value="P:proton transmembrane transport"/>
    <property type="evidence" value="ECO:0000318"/>
    <property type="project" value="GO_Central"/>
</dbReference>
<accession>A0A1B6QR62</accession>
<dbReference type="InterPro" id="IPR008250">
    <property type="entry name" value="ATPase_P-typ_transduc_dom_A_sf"/>
</dbReference>
<dbReference type="GO" id="GO:0016887">
    <property type="term" value="F:ATP hydrolysis activity"/>
    <property type="evidence" value="ECO:0007669"/>
    <property type="project" value="InterPro"/>
</dbReference>
<dbReference type="InterPro" id="IPR004014">
    <property type="entry name" value="ATPase_P-typ_cation-transptr_N"/>
</dbReference>
<feature type="transmembrane region" description="Helical" evidence="7">
    <location>
        <begin position="255"/>
        <end position="281"/>
    </location>
</feature>
<protein>
    <submittedName>
        <fullName evidence="10">Uncharacterized protein</fullName>
    </submittedName>
</protein>
<feature type="domain" description="P-type ATPase A" evidence="8">
    <location>
        <begin position="147"/>
        <end position="191"/>
    </location>
</feature>
<keyword evidence="4" id="KW-0067">ATP-binding</keyword>
<name>A0A1B6QR62_SORBI</name>
<dbReference type="PANTHER" id="PTHR42861">
    <property type="entry name" value="CALCIUM-TRANSPORTING ATPASE"/>
    <property type="match status" value="1"/>
</dbReference>
<evidence type="ECO:0000256" key="1">
    <source>
        <dbReference type="ARBA" id="ARBA00004141"/>
    </source>
</evidence>
<dbReference type="OrthoDB" id="635877at2759"/>
<dbReference type="InterPro" id="IPR023298">
    <property type="entry name" value="ATPase_P-typ_TM_dom_sf"/>
</dbReference>
<dbReference type="STRING" id="4558.A0A1B6QR62"/>
<feature type="transmembrane region" description="Helical" evidence="7">
    <location>
        <begin position="293"/>
        <end position="314"/>
    </location>
</feature>
<dbReference type="GO" id="GO:0051453">
    <property type="term" value="P:regulation of intracellular pH"/>
    <property type="evidence" value="ECO:0000318"/>
    <property type="project" value="GO_Central"/>
</dbReference>
<evidence type="ECO:0000256" key="5">
    <source>
        <dbReference type="ARBA" id="ARBA00022989"/>
    </source>
</evidence>
<dbReference type="SUPFAM" id="SSF56784">
    <property type="entry name" value="HAD-like"/>
    <property type="match status" value="1"/>
</dbReference>
<dbReference type="AlphaFoldDB" id="A0A1B6QR62"/>
<dbReference type="PRINTS" id="PR00120">
    <property type="entry name" value="HATPASE"/>
</dbReference>
<dbReference type="FunFam" id="2.70.150.10:FF:000059">
    <property type="entry name" value="ATPase 2 plasma membrane-type"/>
    <property type="match status" value="1"/>
</dbReference>
<keyword evidence="11" id="KW-1185">Reference proteome</keyword>
<comment type="subcellular location">
    <subcellularLocation>
        <location evidence="1">Membrane</location>
        <topology evidence="1">Multi-pass membrane protein</topology>
    </subcellularLocation>
</comment>
<organism evidence="10 11">
    <name type="scientific">Sorghum bicolor</name>
    <name type="common">Sorghum</name>
    <name type="synonym">Sorghum vulgare</name>
    <dbReference type="NCBI Taxonomy" id="4558"/>
    <lineage>
        <taxon>Eukaryota</taxon>
        <taxon>Viridiplantae</taxon>
        <taxon>Streptophyta</taxon>
        <taxon>Embryophyta</taxon>
        <taxon>Tracheophyta</taxon>
        <taxon>Spermatophyta</taxon>
        <taxon>Magnoliopsida</taxon>
        <taxon>Liliopsida</taxon>
        <taxon>Poales</taxon>
        <taxon>Poaceae</taxon>
        <taxon>PACMAD clade</taxon>
        <taxon>Panicoideae</taxon>
        <taxon>Andropogonodae</taxon>
        <taxon>Andropogoneae</taxon>
        <taxon>Sorghinae</taxon>
        <taxon>Sorghum</taxon>
    </lineage>
</organism>
<dbReference type="EMBL" id="CM000760">
    <property type="protein sequence ID" value="KXG40399.1"/>
    <property type="molecule type" value="Genomic_DNA"/>
</dbReference>
<dbReference type="Gramene" id="KXG40399">
    <property type="protein sequence ID" value="KXG40399"/>
    <property type="gene ID" value="SORBI_3001G539400"/>
</dbReference>
<dbReference type="GO" id="GO:0005524">
    <property type="term" value="F:ATP binding"/>
    <property type="evidence" value="ECO:0007669"/>
    <property type="project" value="UniProtKB-KW"/>
</dbReference>
<proteinExistence type="predicted"/>
<dbReference type="SUPFAM" id="SSF81665">
    <property type="entry name" value="Calcium ATPase, transmembrane domain M"/>
    <property type="match status" value="1"/>
</dbReference>
<dbReference type="FunFam" id="3.40.1110.10:FF:000252">
    <property type="entry name" value="ATPase 2 plasma membrane-type"/>
    <property type="match status" value="1"/>
</dbReference>
<evidence type="ECO:0000256" key="6">
    <source>
        <dbReference type="ARBA" id="ARBA00023136"/>
    </source>
</evidence>
<feature type="transmembrane region" description="Helical" evidence="7">
    <location>
        <begin position="859"/>
        <end position="881"/>
    </location>
</feature>
<dbReference type="Pfam" id="PF00690">
    <property type="entry name" value="Cation_ATPase_N"/>
    <property type="match status" value="1"/>
</dbReference>
<dbReference type="Gene3D" id="3.40.1110.10">
    <property type="entry name" value="Calcium-transporting ATPase, cytoplasmic domain N"/>
    <property type="match status" value="1"/>
</dbReference>
<dbReference type="Gene3D" id="3.40.50.1000">
    <property type="entry name" value="HAD superfamily/HAD-like"/>
    <property type="match status" value="1"/>
</dbReference>
<dbReference type="SUPFAM" id="SSF81653">
    <property type="entry name" value="Calcium ATPase, transduction domain A"/>
    <property type="match status" value="1"/>
</dbReference>
<reference evidence="11" key="2">
    <citation type="journal article" date="2018" name="Plant J.">
        <title>The Sorghum bicolor reference genome: improved assembly, gene annotations, a transcriptome atlas, and signatures of genome organization.</title>
        <authorList>
            <person name="McCormick R.F."/>
            <person name="Truong S.K."/>
            <person name="Sreedasyam A."/>
            <person name="Jenkins J."/>
            <person name="Shu S."/>
            <person name="Sims D."/>
            <person name="Kennedy M."/>
            <person name="Amirebrahimi M."/>
            <person name="Weers B.D."/>
            <person name="McKinley B."/>
            <person name="Mattison A."/>
            <person name="Morishige D.T."/>
            <person name="Grimwood J."/>
            <person name="Schmutz J."/>
            <person name="Mullet J.E."/>
        </authorList>
    </citation>
    <scope>NUCLEOTIDE SEQUENCE [LARGE SCALE GENOMIC DNA]</scope>
    <source>
        <strain evidence="11">cv. BTx623</strain>
    </source>
</reference>
<evidence type="ECO:0000256" key="7">
    <source>
        <dbReference type="SAM" id="Phobius"/>
    </source>
</evidence>
<evidence type="ECO:0000313" key="11">
    <source>
        <dbReference type="Proteomes" id="UP000000768"/>
    </source>
</evidence>
<evidence type="ECO:0000256" key="2">
    <source>
        <dbReference type="ARBA" id="ARBA00022692"/>
    </source>
</evidence>
<evidence type="ECO:0000259" key="9">
    <source>
        <dbReference type="Pfam" id="PF00690"/>
    </source>
</evidence>
<feature type="transmembrane region" description="Helical" evidence="7">
    <location>
        <begin position="653"/>
        <end position="675"/>
    </location>
</feature>
<feature type="domain" description="Cation-transporting P-type ATPase N-terminal" evidence="9">
    <location>
        <begin position="17"/>
        <end position="72"/>
    </location>
</feature>
<dbReference type="GO" id="GO:0008553">
    <property type="term" value="F:P-type proton-exporting transporter activity"/>
    <property type="evidence" value="ECO:0000318"/>
    <property type="project" value="GO_Central"/>
</dbReference>
<evidence type="ECO:0000256" key="4">
    <source>
        <dbReference type="ARBA" id="ARBA00022840"/>
    </source>
</evidence>
<keyword evidence="5 7" id="KW-1133">Transmembrane helix</keyword>
<dbReference type="GO" id="GO:0005886">
    <property type="term" value="C:plasma membrane"/>
    <property type="evidence" value="ECO:0000318"/>
    <property type="project" value="GO_Central"/>
</dbReference>
<dbReference type="ExpressionAtlas" id="A0A1B6QR62">
    <property type="expression patterns" value="baseline and differential"/>
</dbReference>
<gene>
    <name evidence="10" type="ORF">SORBI_3001G539400</name>
</gene>
<reference evidence="10 11" key="1">
    <citation type="journal article" date="2009" name="Nature">
        <title>The Sorghum bicolor genome and the diversification of grasses.</title>
        <authorList>
            <person name="Paterson A.H."/>
            <person name="Bowers J.E."/>
            <person name="Bruggmann R."/>
            <person name="Dubchak I."/>
            <person name="Grimwood J."/>
            <person name="Gundlach H."/>
            <person name="Haberer G."/>
            <person name="Hellsten U."/>
            <person name="Mitros T."/>
            <person name="Poliakov A."/>
            <person name="Schmutz J."/>
            <person name="Spannagl M."/>
            <person name="Tang H."/>
            <person name="Wang X."/>
            <person name="Wicker T."/>
            <person name="Bharti A.K."/>
            <person name="Chapman J."/>
            <person name="Feltus F.A."/>
            <person name="Gowik U."/>
            <person name="Grigoriev I.V."/>
            <person name="Lyons E."/>
            <person name="Maher C.A."/>
            <person name="Martis M."/>
            <person name="Narechania A."/>
            <person name="Otillar R.P."/>
            <person name="Penning B.W."/>
            <person name="Salamov A.A."/>
            <person name="Wang Y."/>
            <person name="Zhang L."/>
            <person name="Carpita N.C."/>
            <person name="Freeling M."/>
            <person name="Gingle A.R."/>
            <person name="Hash C.T."/>
            <person name="Keller B."/>
            <person name="Klein P."/>
            <person name="Kresovich S."/>
            <person name="McCann M.C."/>
            <person name="Ming R."/>
            <person name="Peterson D.G."/>
            <person name="Mehboob-ur-Rahman"/>
            <person name="Ware D."/>
            <person name="Westhoff P."/>
            <person name="Mayer K.F."/>
            <person name="Messing J."/>
            <person name="Rokhsar D.S."/>
        </authorList>
    </citation>
    <scope>NUCLEOTIDE SEQUENCE [LARGE SCALE GENOMIC DNA]</scope>
    <source>
        <strain evidence="11">cv. BTx623</strain>
    </source>
</reference>
<keyword evidence="2 7" id="KW-0812">Transmembrane</keyword>
<dbReference type="InterPro" id="IPR023214">
    <property type="entry name" value="HAD_sf"/>
</dbReference>
<keyword evidence="6 7" id="KW-0472">Membrane</keyword>
<dbReference type="InterPro" id="IPR059000">
    <property type="entry name" value="ATPase_P-type_domA"/>
</dbReference>
<dbReference type="InterPro" id="IPR023299">
    <property type="entry name" value="ATPase_P-typ_cyto_dom_N"/>
</dbReference>
<feature type="transmembrane region" description="Helical" evidence="7">
    <location>
        <begin position="681"/>
        <end position="700"/>
    </location>
</feature>
<sequence>MDMASSDDMAMADLETGEEEEVLRRLGTAEEAGLTDNEAARRLRLHGPNVVVLSHHHEGSMLQRFLMALFSLWGWDHVFPKYNNMVRIILNSMSWVTVLTTIAITSAGQRPCELAIVIFIVATSLIACFIAKLVLEYAKAPLEAKAHSPRAKVLRDGRWRDVHAANLVPGDIIFLKVGDIVPANARVLRFQKIDTMTCWAKRSVDCAHDFLIYYAWTVSCGQGTAVVIATGRGIPRSTLRLYPQRYARPGQLKEGVMLAACFCASLVLVGTIAEIVLSFLLQKQNCTGMPLNAHFMPLIGGIPMAMPVFLYLALAWGSVRLCFLGIASRGTVALEDLASVDVILFNMTGTLTCNQPCFVRDKIEMFADGVSKDHAIILAARASRSQHELYIEPIDAAILRLLDDPEQARFGVQVLEHHACFFVALKLMFQTTYIDEGNGSKCCVFKGDPTKVAHQCGCSKEVKEKISTLMDELTLDGYQAIAVGHQVDSCWEFIALMPYTDDLRSDSADVVDSLIDLGLDIRVLTESPLSTTKQVCGKLGKLGTNVVPAHSVFELARNNIEVHSNINGISDLFPEDKSDVVRRLRNFGCHCAMVGYEFLDHDAIGESHIGISVADATDYTKSESDLVLTQHALMPVSSAVQISRKICQMMRSFTIFTVSSTVHLFGVRAILYLLWHFDLSSILAFMITACNYCTSFAMLFERVELNKSPDRWRVQKIITSGAAFGSYIVLTTAIFYWVASTANPFACKFKPISLMGSDEEIRAALFLQMSTINQAIALFVHSDGCCIIRFPGPVVTFSFVVSQMVATQKVVHGDLNYALTKGIGCVRAGLIWLYNLVLLLTLVLVCRKWGHTKMTSEKLLTICMRSAILHIVLIWFLYVVLDVRVHQPVSS</sequence>